<dbReference type="GO" id="GO:0016020">
    <property type="term" value="C:membrane"/>
    <property type="evidence" value="ECO:0007669"/>
    <property type="project" value="InterPro"/>
</dbReference>
<evidence type="ECO:0000256" key="2">
    <source>
        <dbReference type="ARBA" id="ARBA00022737"/>
    </source>
</evidence>
<accession>A0A815JLP8</accession>
<dbReference type="AlphaFoldDB" id="A0A815JLP8"/>
<keyword evidence="2" id="KW-0677">Repeat</keyword>
<keyword evidence="1" id="KW-0813">Transport</keyword>
<dbReference type="EMBL" id="CAJNOT010003393">
    <property type="protein sequence ID" value="CAF1381111.1"/>
    <property type="molecule type" value="Genomic_DNA"/>
</dbReference>
<dbReference type="PANTHER" id="PTHR19229">
    <property type="entry name" value="ATP-BINDING CASSETTE TRANSPORTER SUBFAMILY A ABCA"/>
    <property type="match status" value="1"/>
</dbReference>
<gene>
    <name evidence="4" type="ORF">JBS370_LOCUS22851</name>
    <name evidence="3" type="ORF">ZHD862_LOCUS32121</name>
</gene>
<name>A0A815JLP8_9BILA</name>
<evidence type="ECO:0000313" key="4">
    <source>
        <dbReference type="EMBL" id="CAF3938325.1"/>
    </source>
</evidence>
<proteinExistence type="predicted"/>
<dbReference type="Proteomes" id="UP000663864">
    <property type="component" value="Unassembled WGS sequence"/>
</dbReference>
<reference evidence="3" key="1">
    <citation type="submission" date="2021-02" db="EMBL/GenBank/DDBJ databases">
        <authorList>
            <person name="Nowell W R."/>
        </authorList>
    </citation>
    <scope>NUCLEOTIDE SEQUENCE</scope>
</reference>
<dbReference type="Proteomes" id="UP000663836">
    <property type="component" value="Unassembled WGS sequence"/>
</dbReference>
<dbReference type="GO" id="GO:0140359">
    <property type="term" value="F:ABC-type transporter activity"/>
    <property type="evidence" value="ECO:0007669"/>
    <property type="project" value="InterPro"/>
</dbReference>
<comment type="caution">
    <text evidence="3">The sequence shown here is derived from an EMBL/GenBank/DDBJ whole genome shotgun (WGS) entry which is preliminary data.</text>
</comment>
<dbReference type="PANTHER" id="PTHR19229:SF36">
    <property type="entry name" value="ATP-BINDING CASSETTE SUB-FAMILY A MEMBER 2"/>
    <property type="match status" value="1"/>
</dbReference>
<evidence type="ECO:0000313" key="3">
    <source>
        <dbReference type="EMBL" id="CAF1381111.1"/>
    </source>
</evidence>
<sequence>MVNGEFKYLGSVQHLKIKFGHVYSILVRSDIIDVKEEHNKRINFRVSTTVPLYKMFSVSAKTREELENIIEDYTITQVILHDVFVYFAKIQEEN</sequence>
<dbReference type="InterPro" id="IPR026082">
    <property type="entry name" value="ABCA"/>
</dbReference>
<organism evidence="3 5">
    <name type="scientific">Rotaria sordida</name>
    <dbReference type="NCBI Taxonomy" id="392033"/>
    <lineage>
        <taxon>Eukaryota</taxon>
        <taxon>Metazoa</taxon>
        <taxon>Spiralia</taxon>
        <taxon>Gnathifera</taxon>
        <taxon>Rotifera</taxon>
        <taxon>Eurotatoria</taxon>
        <taxon>Bdelloidea</taxon>
        <taxon>Philodinida</taxon>
        <taxon>Philodinidae</taxon>
        <taxon>Rotaria</taxon>
    </lineage>
</organism>
<evidence type="ECO:0000313" key="5">
    <source>
        <dbReference type="Proteomes" id="UP000663864"/>
    </source>
</evidence>
<dbReference type="GO" id="GO:0005319">
    <property type="term" value="F:lipid transporter activity"/>
    <property type="evidence" value="ECO:0007669"/>
    <property type="project" value="TreeGrafter"/>
</dbReference>
<evidence type="ECO:0000256" key="1">
    <source>
        <dbReference type="ARBA" id="ARBA00022448"/>
    </source>
</evidence>
<protein>
    <submittedName>
        <fullName evidence="3">Uncharacterized protein</fullName>
    </submittedName>
</protein>
<dbReference type="EMBL" id="CAJOBD010003266">
    <property type="protein sequence ID" value="CAF3938325.1"/>
    <property type="molecule type" value="Genomic_DNA"/>
</dbReference>